<evidence type="ECO:0000313" key="2">
    <source>
        <dbReference type="EMBL" id="GGM96451.1"/>
    </source>
</evidence>
<protein>
    <submittedName>
        <fullName evidence="2">Uncharacterized protein</fullName>
    </submittedName>
</protein>
<feature type="transmembrane region" description="Helical" evidence="1">
    <location>
        <begin position="81"/>
        <end position="99"/>
    </location>
</feature>
<reference evidence="3" key="1">
    <citation type="journal article" date="2019" name="Int. J. Syst. Evol. Microbiol.">
        <title>The Global Catalogue of Microorganisms (GCM) 10K type strain sequencing project: providing services to taxonomists for standard genome sequencing and annotation.</title>
        <authorList>
            <consortium name="The Broad Institute Genomics Platform"/>
            <consortium name="The Broad Institute Genome Sequencing Center for Infectious Disease"/>
            <person name="Wu L."/>
            <person name="Ma J."/>
        </authorList>
    </citation>
    <scope>NUCLEOTIDE SEQUENCE [LARGE SCALE GENOMIC DNA]</scope>
    <source>
        <strain evidence="3">JCM 1365</strain>
    </source>
</reference>
<feature type="transmembrane region" description="Helical" evidence="1">
    <location>
        <begin position="21"/>
        <end position="46"/>
    </location>
</feature>
<keyword evidence="1" id="KW-0472">Membrane</keyword>
<evidence type="ECO:0000256" key="1">
    <source>
        <dbReference type="SAM" id="Phobius"/>
    </source>
</evidence>
<organism evidence="2 3">
    <name type="scientific">Terrabacter tumescens</name>
    <dbReference type="NCBI Taxonomy" id="60443"/>
    <lineage>
        <taxon>Bacteria</taxon>
        <taxon>Bacillati</taxon>
        <taxon>Actinomycetota</taxon>
        <taxon>Actinomycetes</taxon>
        <taxon>Micrococcales</taxon>
        <taxon>Intrasporangiaceae</taxon>
        <taxon>Terrabacter</taxon>
    </lineage>
</organism>
<dbReference type="EMBL" id="BMNZ01000004">
    <property type="protein sequence ID" value="GGM96451.1"/>
    <property type="molecule type" value="Genomic_DNA"/>
</dbReference>
<gene>
    <name evidence="2" type="ORF">GCM10009721_23850</name>
</gene>
<dbReference type="Proteomes" id="UP000623461">
    <property type="component" value="Unassembled WGS sequence"/>
</dbReference>
<sequence>MGDGPARSKGDGQMVLRNAARFLTAVTLAATGVAVGVMVGATAALASEPMPEPVGRSGIWPPLPPPAVAVPVLGDDGVGDWVFAGVLVLAATVTLAIPGHGRPRHP</sequence>
<comment type="caution">
    <text evidence="2">The sequence shown here is derived from an EMBL/GenBank/DDBJ whole genome shotgun (WGS) entry which is preliminary data.</text>
</comment>
<proteinExistence type="predicted"/>
<keyword evidence="1" id="KW-0812">Transmembrane</keyword>
<keyword evidence="3" id="KW-1185">Reference proteome</keyword>
<evidence type="ECO:0000313" key="3">
    <source>
        <dbReference type="Proteomes" id="UP000623461"/>
    </source>
</evidence>
<name>A0ABQ2I0W2_9MICO</name>
<keyword evidence="1" id="KW-1133">Transmembrane helix</keyword>
<accession>A0ABQ2I0W2</accession>